<dbReference type="Pfam" id="PF00528">
    <property type="entry name" value="BPD_transp_1"/>
    <property type="match status" value="1"/>
</dbReference>
<keyword evidence="2 7" id="KW-0813">Transport</keyword>
<dbReference type="InterPro" id="IPR000515">
    <property type="entry name" value="MetI-like"/>
</dbReference>
<gene>
    <name evidence="9" type="primary">gsiC</name>
    <name evidence="9" type="ORF">ERS852574_01048</name>
</gene>
<keyword evidence="5 7" id="KW-1133">Transmembrane helix</keyword>
<evidence type="ECO:0000259" key="8">
    <source>
        <dbReference type="PROSITE" id="PS50928"/>
    </source>
</evidence>
<dbReference type="CDD" id="cd06261">
    <property type="entry name" value="TM_PBP2"/>
    <property type="match status" value="1"/>
</dbReference>
<organism evidence="9 10">
    <name type="scientific">Coprococcus comes</name>
    <dbReference type="NCBI Taxonomy" id="410072"/>
    <lineage>
        <taxon>Bacteria</taxon>
        <taxon>Bacillati</taxon>
        <taxon>Bacillota</taxon>
        <taxon>Clostridia</taxon>
        <taxon>Lachnospirales</taxon>
        <taxon>Lachnospiraceae</taxon>
        <taxon>Coprococcus</taxon>
    </lineage>
</organism>
<accession>A0A173S1F4</accession>
<sequence length="320" mass="35349">MIKMILKRIFQLIPVLLITMSMTFVITRVLPGNPAVSILGPQATVEDIAKMEEEMGLHDPMPVQYINYMKRILTGDLGTSYRYNLPVADLIFEKLPNTLQIALASLIIALLIGVPVGIISAVKQYSLFDYISMIAALIGVSMPSFWLGLMLVLIFSVNLGWFPTMGMGVISNGIGDVISHLFLPSLCLSFGSMANFARISRSSMLEVIDQDYMKAVRAKGIRENVVIIKHGLKNALPPIVTVLGMRIAALMTGAIMIETIFSWPGIGRLIVDAINNNDFEMIQGTVLFMAILYVTVNLVVDIIYLYINPKVSYESERRAG</sequence>
<dbReference type="PANTHER" id="PTHR43163:SF6">
    <property type="entry name" value="DIPEPTIDE TRANSPORT SYSTEM PERMEASE PROTEIN DPPB-RELATED"/>
    <property type="match status" value="1"/>
</dbReference>
<feature type="transmembrane region" description="Helical" evidence="7">
    <location>
        <begin position="286"/>
        <end position="307"/>
    </location>
</feature>
<keyword evidence="6 7" id="KW-0472">Membrane</keyword>
<dbReference type="RefSeq" id="WP_055156031.1">
    <property type="nucleotide sequence ID" value="NZ_CYXR01000006.1"/>
</dbReference>
<dbReference type="InterPro" id="IPR045621">
    <property type="entry name" value="BPD_transp_1_N"/>
</dbReference>
<evidence type="ECO:0000256" key="6">
    <source>
        <dbReference type="ARBA" id="ARBA00023136"/>
    </source>
</evidence>
<keyword evidence="3" id="KW-1003">Cell membrane</keyword>
<keyword evidence="4 7" id="KW-0812">Transmembrane</keyword>
<name>A0A173S1F4_9FIRM</name>
<evidence type="ECO:0000313" key="9">
    <source>
        <dbReference type="EMBL" id="CUM84143.1"/>
    </source>
</evidence>
<dbReference type="InterPro" id="IPR035906">
    <property type="entry name" value="MetI-like_sf"/>
</dbReference>
<evidence type="ECO:0000256" key="2">
    <source>
        <dbReference type="ARBA" id="ARBA00022448"/>
    </source>
</evidence>
<comment type="subcellular location">
    <subcellularLocation>
        <location evidence="1 7">Cell membrane</location>
        <topology evidence="1 7">Multi-pass membrane protein</topology>
    </subcellularLocation>
</comment>
<dbReference type="GO" id="GO:0055085">
    <property type="term" value="P:transmembrane transport"/>
    <property type="evidence" value="ECO:0007669"/>
    <property type="project" value="InterPro"/>
</dbReference>
<proteinExistence type="inferred from homology"/>
<feature type="transmembrane region" description="Helical" evidence="7">
    <location>
        <begin position="134"/>
        <end position="157"/>
    </location>
</feature>
<feature type="transmembrane region" description="Helical" evidence="7">
    <location>
        <begin position="99"/>
        <end position="122"/>
    </location>
</feature>
<dbReference type="AlphaFoldDB" id="A0A173S1F4"/>
<dbReference type="PANTHER" id="PTHR43163">
    <property type="entry name" value="DIPEPTIDE TRANSPORT SYSTEM PERMEASE PROTEIN DPPB-RELATED"/>
    <property type="match status" value="1"/>
</dbReference>
<dbReference type="Pfam" id="PF19300">
    <property type="entry name" value="BPD_transp_1_N"/>
    <property type="match status" value="1"/>
</dbReference>
<evidence type="ECO:0000256" key="1">
    <source>
        <dbReference type="ARBA" id="ARBA00004651"/>
    </source>
</evidence>
<evidence type="ECO:0000256" key="4">
    <source>
        <dbReference type="ARBA" id="ARBA00022692"/>
    </source>
</evidence>
<feature type="domain" description="ABC transmembrane type-1" evidence="8">
    <location>
        <begin position="95"/>
        <end position="304"/>
    </location>
</feature>
<protein>
    <submittedName>
        <fullName evidence="9">Glutathione transport system permease protein gsiC</fullName>
    </submittedName>
</protein>
<dbReference type="Gene3D" id="1.10.3720.10">
    <property type="entry name" value="MetI-like"/>
    <property type="match status" value="1"/>
</dbReference>
<evidence type="ECO:0000256" key="5">
    <source>
        <dbReference type="ARBA" id="ARBA00022989"/>
    </source>
</evidence>
<feature type="transmembrane region" description="Helical" evidence="7">
    <location>
        <begin position="177"/>
        <end position="197"/>
    </location>
</feature>
<dbReference type="SUPFAM" id="SSF161098">
    <property type="entry name" value="MetI-like"/>
    <property type="match status" value="1"/>
</dbReference>
<dbReference type="PROSITE" id="PS50928">
    <property type="entry name" value="ABC_TM1"/>
    <property type="match status" value="1"/>
</dbReference>
<reference evidence="9 10" key="1">
    <citation type="submission" date="2015-09" db="EMBL/GenBank/DDBJ databases">
        <authorList>
            <consortium name="Pathogen Informatics"/>
        </authorList>
    </citation>
    <scope>NUCLEOTIDE SEQUENCE [LARGE SCALE GENOMIC DNA]</scope>
    <source>
        <strain evidence="9 10">2789STDY5834962</strain>
    </source>
</reference>
<dbReference type="GO" id="GO:0005886">
    <property type="term" value="C:plasma membrane"/>
    <property type="evidence" value="ECO:0007669"/>
    <property type="project" value="UniProtKB-SubCell"/>
</dbReference>
<dbReference type="Proteomes" id="UP000095727">
    <property type="component" value="Unassembled WGS sequence"/>
</dbReference>
<evidence type="ECO:0000313" key="10">
    <source>
        <dbReference type="Proteomes" id="UP000095727"/>
    </source>
</evidence>
<evidence type="ECO:0000256" key="3">
    <source>
        <dbReference type="ARBA" id="ARBA00022475"/>
    </source>
</evidence>
<dbReference type="EMBL" id="CYXR01000006">
    <property type="protein sequence ID" value="CUM84143.1"/>
    <property type="molecule type" value="Genomic_DNA"/>
</dbReference>
<feature type="transmembrane region" description="Helical" evidence="7">
    <location>
        <begin position="12"/>
        <end position="30"/>
    </location>
</feature>
<feature type="transmembrane region" description="Helical" evidence="7">
    <location>
        <begin position="247"/>
        <end position="266"/>
    </location>
</feature>
<comment type="similarity">
    <text evidence="7">Belongs to the binding-protein-dependent transport system permease family.</text>
</comment>
<evidence type="ECO:0000256" key="7">
    <source>
        <dbReference type="RuleBase" id="RU363032"/>
    </source>
</evidence>